<organism evidence="1 2">
    <name type="scientific">Puccinia striiformis f. sp. tritici</name>
    <dbReference type="NCBI Taxonomy" id="168172"/>
    <lineage>
        <taxon>Eukaryota</taxon>
        <taxon>Fungi</taxon>
        <taxon>Dikarya</taxon>
        <taxon>Basidiomycota</taxon>
        <taxon>Pucciniomycotina</taxon>
        <taxon>Pucciniomycetes</taxon>
        <taxon>Pucciniales</taxon>
        <taxon>Pucciniaceae</taxon>
        <taxon>Puccinia</taxon>
    </lineage>
</organism>
<name>A0ACC0E4B5_9BASI</name>
<protein>
    <submittedName>
        <fullName evidence="1">Uncharacterized protein</fullName>
    </submittedName>
</protein>
<accession>A0ACC0E4B5</accession>
<dbReference type="EMBL" id="CM045875">
    <property type="protein sequence ID" value="KAI7943998.1"/>
    <property type="molecule type" value="Genomic_DNA"/>
</dbReference>
<sequence length="93" mass="10283">MNHFHNIPTNSSQQPVKLGQEWHNNAELSGPYRGVNQPSKGRTRIAHSSFTSGGHHQLGCYPLRDALQSIPRVPGWDPQAAGIQDSPPSRYQS</sequence>
<reference evidence="2" key="1">
    <citation type="journal article" date="2018" name="BMC Genomics">
        <title>Genomic insights into host adaptation between the wheat stripe rust pathogen (Puccinia striiformis f. sp. tritici) and the barley stripe rust pathogen (Puccinia striiformis f. sp. hordei).</title>
        <authorList>
            <person name="Xia C."/>
            <person name="Wang M."/>
            <person name="Yin C."/>
            <person name="Cornejo O.E."/>
            <person name="Hulbert S.H."/>
            <person name="Chen X."/>
        </authorList>
    </citation>
    <scope>NUCLEOTIDE SEQUENCE [LARGE SCALE GENOMIC DNA]</scope>
    <source>
        <strain evidence="2">93-210</strain>
    </source>
</reference>
<keyword evidence="2" id="KW-1185">Reference proteome</keyword>
<comment type="caution">
    <text evidence="1">The sequence shown here is derived from an EMBL/GenBank/DDBJ whole genome shotgun (WGS) entry which is preliminary data.</text>
</comment>
<proteinExistence type="predicted"/>
<dbReference type="Proteomes" id="UP001060170">
    <property type="component" value="Chromosome 11"/>
</dbReference>
<gene>
    <name evidence="1" type="ORF">MJO28_011526</name>
</gene>
<evidence type="ECO:0000313" key="1">
    <source>
        <dbReference type="EMBL" id="KAI7943998.1"/>
    </source>
</evidence>
<reference evidence="2" key="2">
    <citation type="journal article" date="2018" name="Mol. Plant Microbe Interact.">
        <title>Genome sequence resources for the wheat stripe rust pathogen (Puccinia striiformis f. sp. tritici) and the barley stripe rust pathogen (Puccinia striiformis f. sp. hordei).</title>
        <authorList>
            <person name="Xia C."/>
            <person name="Wang M."/>
            <person name="Yin C."/>
            <person name="Cornejo O.E."/>
            <person name="Hulbert S.H."/>
            <person name="Chen X."/>
        </authorList>
    </citation>
    <scope>NUCLEOTIDE SEQUENCE [LARGE SCALE GENOMIC DNA]</scope>
    <source>
        <strain evidence="2">93-210</strain>
    </source>
</reference>
<evidence type="ECO:0000313" key="2">
    <source>
        <dbReference type="Proteomes" id="UP001060170"/>
    </source>
</evidence>
<reference evidence="1 2" key="3">
    <citation type="journal article" date="2022" name="Microbiol. Spectr.">
        <title>Folding features and dynamics of 3D genome architecture in plant fungal pathogens.</title>
        <authorList>
            <person name="Xia C."/>
        </authorList>
    </citation>
    <scope>NUCLEOTIDE SEQUENCE [LARGE SCALE GENOMIC DNA]</scope>
    <source>
        <strain evidence="1 2">93-210</strain>
    </source>
</reference>